<feature type="region of interest" description="Disordered" evidence="1">
    <location>
        <begin position="1"/>
        <end position="130"/>
    </location>
</feature>
<feature type="transmembrane region" description="Helical" evidence="2">
    <location>
        <begin position="146"/>
        <end position="172"/>
    </location>
</feature>
<keyword evidence="2" id="KW-0812">Transmembrane</keyword>
<reference evidence="3 4" key="1">
    <citation type="submission" date="2019-04" db="EMBL/GenBank/DDBJ databases">
        <authorList>
            <consortium name="Wellcome Sanger Institute Data Sharing"/>
        </authorList>
    </citation>
    <scope>NUCLEOTIDE SEQUENCE [LARGE SCALE GENOMIC DNA]</scope>
</reference>
<protein>
    <recommendedName>
        <fullName evidence="5">Mucin-1</fullName>
    </recommendedName>
</protein>
<dbReference type="Ensembl" id="ENSSFOT00015042077.1">
    <property type="protein sequence ID" value="ENSSFOP00015052866.1"/>
    <property type="gene ID" value="ENSSFOG00015028279.1"/>
</dbReference>
<evidence type="ECO:0000256" key="2">
    <source>
        <dbReference type="SAM" id="Phobius"/>
    </source>
</evidence>
<evidence type="ECO:0000313" key="3">
    <source>
        <dbReference type="Ensembl" id="ENSSFOP00015052866.1"/>
    </source>
</evidence>
<dbReference type="AlphaFoldDB" id="A0A8C9VHH6"/>
<accession>A0A8C9VHH6</accession>
<reference evidence="3" key="3">
    <citation type="submission" date="2025-09" db="UniProtKB">
        <authorList>
            <consortium name="Ensembl"/>
        </authorList>
    </citation>
    <scope>IDENTIFICATION</scope>
</reference>
<keyword evidence="2" id="KW-0472">Membrane</keyword>
<evidence type="ECO:0008006" key="5">
    <source>
        <dbReference type="Google" id="ProtNLM"/>
    </source>
</evidence>
<keyword evidence="4" id="KW-1185">Reference proteome</keyword>
<evidence type="ECO:0000313" key="4">
    <source>
        <dbReference type="Proteomes" id="UP000694397"/>
    </source>
</evidence>
<feature type="compositionally biased region" description="Polar residues" evidence="1">
    <location>
        <begin position="64"/>
        <end position="95"/>
    </location>
</feature>
<dbReference type="OrthoDB" id="9909831at2759"/>
<feature type="compositionally biased region" description="Polar residues" evidence="1">
    <location>
        <begin position="1"/>
        <end position="37"/>
    </location>
</feature>
<evidence type="ECO:0000256" key="1">
    <source>
        <dbReference type="SAM" id="MobiDB-lite"/>
    </source>
</evidence>
<keyword evidence="2" id="KW-1133">Transmembrane helix</keyword>
<reference evidence="3" key="2">
    <citation type="submission" date="2025-08" db="UniProtKB">
        <authorList>
            <consortium name="Ensembl"/>
        </authorList>
    </citation>
    <scope>IDENTIFICATION</scope>
</reference>
<sequence>MPLISTTGNSREITYQATSDSTKSNLSQNTSSPSLGNHTADDVNVTSSPPLRHTTTKPIHLTVSIPSSSNTQQPGNVETHSPSHSTNLASKNTSEYPVPGANSKPSDITTNKADSSNTQTQGTANSLGTHTESSVPLAYSDQVPGWAIALLVLVCFMVLLLLILCIVLLVCWCKRWRNYGFLDMSGDPIPYGHFNHGDNIPMYSTHSRFEAPNGKPYVSQTICDQDFHHPEHVI</sequence>
<dbReference type="PANTHER" id="PTHR10006:SF19">
    <property type="entry name" value="MUCIN-1"/>
    <property type="match status" value="1"/>
</dbReference>
<dbReference type="PANTHER" id="PTHR10006">
    <property type="entry name" value="MUCIN-1-RELATED"/>
    <property type="match status" value="1"/>
</dbReference>
<feature type="compositionally biased region" description="Polar residues" evidence="1">
    <location>
        <begin position="103"/>
        <end position="130"/>
    </location>
</feature>
<organism evidence="3 4">
    <name type="scientific">Scleropages formosus</name>
    <name type="common">Asian bonytongue</name>
    <name type="synonym">Osteoglossum formosum</name>
    <dbReference type="NCBI Taxonomy" id="113540"/>
    <lineage>
        <taxon>Eukaryota</taxon>
        <taxon>Metazoa</taxon>
        <taxon>Chordata</taxon>
        <taxon>Craniata</taxon>
        <taxon>Vertebrata</taxon>
        <taxon>Euteleostomi</taxon>
        <taxon>Actinopterygii</taxon>
        <taxon>Neopterygii</taxon>
        <taxon>Teleostei</taxon>
        <taxon>Osteoglossocephala</taxon>
        <taxon>Osteoglossomorpha</taxon>
        <taxon>Osteoglossiformes</taxon>
        <taxon>Osteoglossidae</taxon>
        <taxon>Scleropages</taxon>
    </lineage>
</organism>
<dbReference type="Proteomes" id="UP000694397">
    <property type="component" value="Chromosome 18"/>
</dbReference>
<name>A0A8C9VHH6_SCLFO</name>
<proteinExistence type="predicted"/>